<evidence type="ECO:0000259" key="1">
    <source>
        <dbReference type="Pfam" id="PF01636"/>
    </source>
</evidence>
<keyword evidence="3" id="KW-1185">Reference proteome</keyword>
<dbReference type="InterPro" id="IPR002575">
    <property type="entry name" value="Aminoglycoside_PTrfase"/>
</dbReference>
<name>A0A0P7BI93_9HYPO</name>
<dbReference type="EMBL" id="LKCW01000036">
    <property type="protein sequence ID" value="KPM43226.1"/>
    <property type="molecule type" value="Genomic_DNA"/>
</dbReference>
<dbReference type="OrthoDB" id="5404599at2759"/>
<accession>A0A0P7BI93</accession>
<dbReference type="STRING" id="78410.A0A0P7BI93"/>
<dbReference type="PANTHER" id="PTHR21310">
    <property type="entry name" value="AMINOGLYCOSIDE PHOSPHOTRANSFERASE-RELATED-RELATED"/>
    <property type="match status" value="1"/>
</dbReference>
<gene>
    <name evidence="2" type="ORF">AK830_g3342</name>
</gene>
<dbReference type="Pfam" id="PF01636">
    <property type="entry name" value="APH"/>
    <property type="match status" value="1"/>
</dbReference>
<dbReference type="PANTHER" id="PTHR21310:SF54">
    <property type="entry name" value="AMINOGLYCOSIDE PHOSPHOTRANSFERASE DOMAIN-CONTAINING PROTEIN"/>
    <property type="match status" value="1"/>
</dbReference>
<feature type="domain" description="Aminoglycoside phosphotransferase" evidence="1">
    <location>
        <begin position="68"/>
        <end position="278"/>
    </location>
</feature>
<comment type="caution">
    <text evidence="2">The sequence shown here is derived from an EMBL/GenBank/DDBJ whole genome shotgun (WGS) entry which is preliminary data.</text>
</comment>
<organism evidence="2 3">
    <name type="scientific">Neonectria ditissima</name>
    <dbReference type="NCBI Taxonomy" id="78410"/>
    <lineage>
        <taxon>Eukaryota</taxon>
        <taxon>Fungi</taxon>
        <taxon>Dikarya</taxon>
        <taxon>Ascomycota</taxon>
        <taxon>Pezizomycotina</taxon>
        <taxon>Sordariomycetes</taxon>
        <taxon>Hypocreomycetidae</taxon>
        <taxon>Hypocreales</taxon>
        <taxon>Nectriaceae</taxon>
        <taxon>Neonectria</taxon>
    </lineage>
</organism>
<sequence>MEPELTSQPHIDVSSLPDISKPEMDFSDTSFFQSQDNEPRQLPTPASIVKDLPGLCECVIKLENLNLAVKIGRPQYLRLEEAQSLQILRQIFPTHEVPVPEVFGWKSYRGFNFMYMSLAHGQTLREAWPSFTLADKEAVSSQLGRVVCALREINQEISDRWIGQSHFFQGYADAASTDYLPGSINRGPVTDRFFHDDYVEGPFYTIKAFNDWTLAAATRQRPGPEGVKLLPHRDLFPDKGNIYFTHGDLTLNNIIISGTPGSYKIESILDWEQAGWYLEYWEYCKMQYAVDYEHGWRTEGWAQKVMEPCEETWDAFADYSQWRCP</sequence>
<protein>
    <recommendedName>
        <fullName evidence="1">Aminoglycoside phosphotransferase domain-containing protein</fullName>
    </recommendedName>
</protein>
<dbReference type="AlphaFoldDB" id="A0A0P7BI93"/>
<dbReference type="InterPro" id="IPR051678">
    <property type="entry name" value="AGP_Transferase"/>
</dbReference>
<dbReference type="Proteomes" id="UP000050424">
    <property type="component" value="Unassembled WGS sequence"/>
</dbReference>
<reference evidence="2 3" key="1">
    <citation type="submission" date="2015-09" db="EMBL/GenBank/DDBJ databases">
        <title>Draft genome of a European isolate of the apple canker pathogen Neonectria ditissima.</title>
        <authorList>
            <person name="Gomez-Cortecero A."/>
            <person name="Harrison R.J."/>
            <person name="Armitage A.D."/>
        </authorList>
    </citation>
    <scope>NUCLEOTIDE SEQUENCE [LARGE SCALE GENOMIC DNA]</scope>
    <source>
        <strain evidence="2 3">R09/05</strain>
    </source>
</reference>
<dbReference type="SUPFAM" id="SSF56112">
    <property type="entry name" value="Protein kinase-like (PK-like)"/>
    <property type="match status" value="1"/>
</dbReference>
<dbReference type="InterPro" id="IPR011009">
    <property type="entry name" value="Kinase-like_dom_sf"/>
</dbReference>
<evidence type="ECO:0000313" key="2">
    <source>
        <dbReference type="EMBL" id="KPM43226.1"/>
    </source>
</evidence>
<evidence type="ECO:0000313" key="3">
    <source>
        <dbReference type="Proteomes" id="UP000050424"/>
    </source>
</evidence>
<proteinExistence type="predicted"/>
<dbReference type="Gene3D" id="3.90.1200.10">
    <property type="match status" value="1"/>
</dbReference>